<evidence type="ECO:0000313" key="4">
    <source>
        <dbReference type="Proteomes" id="UP000308760"/>
    </source>
</evidence>
<protein>
    <recommendedName>
        <fullName evidence="2">SWIM-type domain-containing protein</fullName>
    </recommendedName>
</protein>
<feature type="domain" description="SWIM-type" evidence="2">
    <location>
        <begin position="49"/>
        <end position="86"/>
    </location>
</feature>
<proteinExistence type="predicted"/>
<dbReference type="OrthoDB" id="3677745at2"/>
<dbReference type="InterPro" id="IPR007527">
    <property type="entry name" value="Znf_SWIM"/>
</dbReference>
<accession>A0A4S8QH16</accession>
<reference evidence="4" key="1">
    <citation type="submission" date="2019-04" db="EMBL/GenBank/DDBJ databases">
        <title>Nocardioides xinjiangensis sp. nov.</title>
        <authorList>
            <person name="Liu S."/>
        </authorList>
    </citation>
    <scope>NUCLEOTIDE SEQUENCE [LARGE SCALE GENOMIC DNA]</scope>
    <source>
        <strain evidence="4">18</strain>
    </source>
</reference>
<dbReference type="PROSITE" id="PS50966">
    <property type="entry name" value="ZF_SWIM"/>
    <property type="match status" value="1"/>
</dbReference>
<dbReference type="Pfam" id="PF04434">
    <property type="entry name" value="SWIM"/>
    <property type="match status" value="1"/>
</dbReference>
<gene>
    <name evidence="3" type="ORF">FAB82_03440</name>
</gene>
<dbReference type="EMBL" id="STGY01000009">
    <property type="protein sequence ID" value="THV43021.1"/>
    <property type="molecule type" value="Genomic_DNA"/>
</dbReference>
<organism evidence="3 4">
    <name type="scientific">Glycomyces buryatensis</name>
    <dbReference type="NCBI Taxonomy" id="2570927"/>
    <lineage>
        <taxon>Bacteria</taxon>
        <taxon>Bacillati</taxon>
        <taxon>Actinomycetota</taxon>
        <taxon>Actinomycetes</taxon>
        <taxon>Glycomycetales</taxon>
        <taxon>Glycomycetaceae</taxon>
        <taxon>Glycomyces</taxon>
    </lineage>
</organism>
<dbReference type="AlphaFoldDB" id="A0A4S8QH16"/>
<dbReference type="RefSeq" id="WP_136533152.1">
    <property type="nucleotide sequence ID" value="NZ_STGY01000009.1"/>
</dbReference>
<reference evidence="3 4" key="2">
    <citation type="submission" date="2019-05" db="EMBL/GenBank/DDBJ databases">
        <title>Glycomyces buryatensis sp. nov.</title>
        <authorList>
            <person name="Nikitina E."/>
        </authorList>
    </citation>
    <scope>NUCLEOTIDE SEQUENCE [LARGE SCALE GENOMIC DNA]</scope>
    <source>
        <strain evidence="3 4">18</strain>
    </source>
</reference>
<keyword evidence="1" id="KW-0479">Metal-binding</keyword>
<keyword evidence="1" id="KW-0862">Zinc</keyword>
<keyword evidence="1" id="KW-0863">Zinc-finger</keyword>
<name>A0A4S8QH16_9ACTN</name>
<keyword evidence="4" id="KW-1185">Reference proteome</keyword>
<comment type="caution">
    <text evidence="3">The sequence shown here is derived from an EMBL/GenBank/DDBJ whole genome shotgun (WGS) entry which is preliminary data.</text>
</comment>
<evidence type="ECO:0000313" key="3">
    <source>
        <dbReference type="EMBL" id="THV43021.1"/>
    </source>
</evidence>
<dbReference type="GO" id="GO:0008270">
    <property type="term" value="F:zinc ion binding"/>
    <property type="evidence" value="ECO:0007669"/>
    <property type="project" value="UniProtKB-KW"/>
</dbReference>
<dbReference type="Proteomes" id="UP000308760">
    <property type="component" value="Unassembled WGS sequence"/>
</dbReference>
<evidence type="ECO:0000256" key="1">
    <source>
        <dbReference type="PROSITE-ProRule" id="PRU00325"/>
    </source>
</evidence>
<evidence type="ECO:0000259" key="2">
    <source>
        <dbReference type="PROSITE" id="PS50966"/>
    </source>
</evidence>
<sequence length="541" mass="60591">MKSGFTLDDLAELAGPKSYEHGLKYFDAVRHLTASDKEIRAEVQGTERYRVSLRLKRNGIEGRCDCPWGEDENFCKHCVAVGVVYLYEHEHGGDVHEPVDLRSHLASLERSALVELLLEAAEDDSALRERLERRAAFADTAKGRTIDGQLSAVDNALVLNGHYQLDYNEHEHYAAAVSDFAAHVRALVVEGRPGDAVALARHAIDRVREYWERAEVEYRVGEAAGELASAHLDACTAAEIDPIATAEWIAAHQLDDNTMPELDIEDYATVLGDEGLAHYGSILRTRKGHIESWTHRYLLIRYAECVGDDEFILEAHAQTASEDGNAWPLVDQLDRMGRRAEAVERAREALASGRQDQRLIDFLSEHYESAEDRAALIALHKDRFEQDPGLHSYEALARLEEPELLGWAVESVQDLLKGPRPRWGLADDLADMLLRQDRVAEAWQAAREHRALPETRVKVAKRHRFEAPEATGELFMAQAEALIDRMNKQSYEAAAELIALAAECLDRSTGPGAGALYVANLREAHYRKRNLMTALDARVLT</sequence>